<dbReference type="EMBL" id="JAIZAY010000132">
    <property type="protein sequence ID" value="KAJ8018946.1"/>
    <property type="molecule type" value="Genomic_DNA"/>
</dbReference>
<accession>A0A9Q0YHR8</accession>
<keyword evidence="2" id="KW-1185">Reference proteome</keyword>
<organism evidence="1 2">
    <name type="scientific">Holothuria leucospilota</name>
    <name type="common">Black long sea cucumber</name>
    <name type="synonym">Mertensiothuria leucospilota</name>
    <dbReference type="NCBI Taxonomy" id="206669"/>
    <lineage>
        <taxon>Eukaryota</taxon>
        <taxon>Metazoa</taxon>
        <taxon>Echinodermata</taxon>
        <taxon>Eleutherozoa</taxon>
        <taxon>Echinozoa</taxon>
        <taxon>Holothuroidea</taxon>
        <taxon>Aspidochirotacea</taxon>
        <taxon>Aspidochirotida</taxon>
        <taxon>Holothuriidae</taxon>
        <taxon>Holothuria</taxon>
    </lineage>
</organism>
<reference evidence="1" key="1">
    <citation type="submission" date="2021-10" db="EMBL/GenBank/DDBJ databases">
        <title>Tropical sea cucumber genome reveals ecological adaptation and Cuvierian tubules defense mechanism.</title>
        <authorList>
            <person name="Chen T."/>
        </authorList>
    </citation>
    <scope>NUCLEOTIDE SEQUENCE</scope>
    <source>
        <strain evidence="1">Nanhai2018</strain>
        <tissue evidence="1">Muscle</tissue>
    </source>
</reference>
<evidence type="ECO:0000313" key="2">
    <source>
        <dbReference type="Proteomes" id="UP001152320"/>
    </source>
</evidence>
<sequence length="94" mass="10842">MYTIEGRTLQSMYGRGDEETKQFGRLTGIRAKCYGHTINAETTKFPKQDCQFTVYSINFPKLLVKIVECQSWNLKCIVPSLRCTLCDGNMLHRD</sequence>
<name>A0A9Q0YHR8_HOLLE</name>
<evidence type="ECO:0000313" key="1">
    <source>
        <dbReference type="EMBL" id="KAJ8018946.1"/>
    </source>
</evidence>
<proteinExistence type="predicted"/>
<dbReference type="AlphaFoldDB" id="A0A9Q0YHR8"/>
<dbReference type="Proteomes" id="UP001152320">
    <property type="component" value="Unassembled WGS sequence"/>
</dbReference>
<comment type="caution">
    <text evidence="1">The sequence shown here is derived from an EMBL/GenBank/DDBJ whole genome shotgun (WGS) entry which is preliminary data.</text>
</comment>
<protein>
    <submittedName>
        <fullName evidence="1">Uncharacterized protein</fullName>
    </submittedName>
</protein>
<gene>
    <name evidence="1" type="ORF">HOLleu_42768</name>
</gene>